<feature type="region of interest" description="Disordered" evidence="1">
    <location>
        <begin position="1"/>
        <end position="40"/>
    </location>
</feature>
<dbReference type="RefSeq" id="WP_083582777.1">
    <property type="nucleotide sequence ID" value="NZ_MPPI01000007.1"/>
</dbReference>
<dbReference type="EMBL" id="PVWG01000012">
    <property type="protein sequence ID" value="PSB19145.1"/>
    <property type="molecule type" value="Genomic_DNA"/>
</dbReference>
<dbReference type="Pfam" id="PF13699">
    <property type="entry name" value="eCIS_core"/>
    <property type="match status" value="1"/>
</dbReference>
<accession>A0A2T1DFB0</accession>
<evidence type="ECO:0000313" key="3">
    <source>
        <dbReference type="EMBL" id="PSB19145.1"/>
    </source>
</evidence>
<evidence type="ECO:0000313" key="4">
    <source>
        <dbReference type="Proteomes" id="UP000238634"/>
    </source>
</evidence>
<organism evidence="3 4">
    <name type="scientific">Phormidesmis priestleyi ULC007</name>
    <dbReference type="NCBI Taxonomy" id="1920490"/>
    <lineage>
        <taxon>Bacteria</taxon>
        <taxon>Bacillati</taxon>
        <taxon>Cyanobacteriota</taxon>
        <taxon>Cyanophyceae</taxon>
        <taxon>Leptolyngbyales</taxon>
        <taxon>Leptolyngbyaceae</taxon>
        <taxon>Phormidesmis</taxon>
    </lineage>
</organism>
<reference evidence="3 4" key="1">
    <citation type="submission" date="2018-02" db="EMBL/GenBank/DDBJ databases">
        <authorList>
            <person name="Cohen D.B."/>
            <person name="Kent A.D."/>
        </authorList>
    </citation>
    <scope>NUCLEOTIDE SEQUENCE [LARGE SCALE GENOMIC DNA]</scope>
    <source>
        <strain evidence="3 4">ULC007</strain>
    </source>
</reference>
<dbReference type="Proteomes" id="UP000238634">
    <property type="component" value="Unassembled WGS sequence"/>
</dbReference>
<dbReference type="AlphaFoldDB" id="A0A2T1DFB0"/>
<comment type="caution">
    <text evidence="3">The sequence shown here is derived from an EMBL/GenBank/DDBJ whole genome shotgun (WGS) entry which is preliminary data.</text>
</comment>
<dbReference type="InterPro" id="IPR025295">
    <property type="entry name" value="eCIS_core_dom"/>
</dbReference>
<dbReference type="STRING" id="1920490.GCA_001895925_04346"/>
<evidence type="ECO:0000259" key="2">
    <source>
        <dbReference type="Pfam" id="PF13699"/>
    </source>
</evidence>
<feature type="compositionally biased region" description="Polar residues" evidence="1">
    <location>
        <begin position="7"/>
        <end position="18"/>
    </location>
</feature>
<protein>
    <submittedName>
        <fullName evidence="3">DUF4157 domain-containing protein</fullName>
    </submittedName>
</protein>
<name>A0A2T1DFB0_9CYAN</name>
<reference evidence="3 4" key="2">
    <citation type="submission" date="2018-03" db="EMBL/GenBank/DDBJ databases">
        <title>The ancient ancestry and fast evolution of plastids.</title>
        <authorList>
            <person name="Moore K.R."/>
            <person name="Magnabosco C."/>
            <person name="Momper L."/>
            <person name="Gold D.A."/>
            <person name="Bosak T."/>
            <person name="Fournier G.P."/>
        </authorList>
    </citation>
    <scope>NUCLEOTIDE SEQUENCE [LARGE SCALE GENOMIC DNA]</scope>
    <source>
        <strain evidence="3 4">ULC007</strain>
    </source>
</reference>
<feature type="domain" description="eCIS core" evidence="2">
    <location>
        <begin position="276"/>
        <end position="352"/>
    </location>
</feature>
<dbReference type="OrthoDB" id="292792at2"/>
<gene>
    <name evidence="3" type="ORF">C7B65_12755</name>
</gene>
<proteinExistence type="predicted"/>
<keyword evidence="4" id="KW-1185">Reference proteome</keyword>
<evidence type="ECO:0000256" key="1">
    <source>
        <dbReference type="SAM" id="MobiDB-lite"/>
    </source>
</evidence>
<sequence>MPLFLQRSGTSQTVQRDNSLPPVPNFQLTPPSLLQPPDPASRYSLGLNYHLDLDLPSSIKQDTQQILDPAILKFQLTQLDLETLPTFIPKRLGTEEKSAAVPSEQPATPRSATAGDLLKAVVVELDPTLTTLKTRVSDRAESDWRHLNRGEKVGVVSAFTVIGAGALAGIVSDPEARRLSLGLLDGKVLPVPKLNWLNLEINTQGNNLMLGLHVDVGQLLPSIAEFRASSPKAIRVPQPASVPNQRTIQRTANDATESANGSIGQRIQAAGGGDTLETGIQQHLEQSLGADLSSVQIHTNREADRLSRSVNAIAFTTGQDIFFSAGSYNPRSSEGQQLIAHEVVHTMQQANGAVAGAPTADGVSISDPGDSFEQEADRIAQQVITSTSPNWIINQPLVPVLPSKTSTAHLSRKPLALFQPNGTEKDWFANDMNRWGADIGKLSSTTSTFVKAAIFNTQNNNPEEYVTIAERSAYYDVIDALAAEGILPKKVRFFGAAAKVTNRNSVGSIEGLVGWSLHSKEALQILKDVNKILFDSNIKVINRLMSRGKPTDPKQPDSTAALSPMQFDSIALSIKFVHTFIAK</sequence>